<dbReference type="EMBL" id="BKCJ011330212">
    <property type="protein sequence ID" value="GFD21491.1"/>
    <property type="molecule type" value="Genomic_DNA"/>
</dbReference>
<name>A0A699UIG6_TANCI</name>
<protein>
    <submittedName>
        <fullName evidence="1">Uncharacterized protein</fullName>
    </submittedName>
</protein>
<proteinExistence type="predicted"/>
<reference evidence="1" key="1">
    <citation type="journal article" date="2019" name="Sci. Rep.">
        <title>Draft genome of Tanacetum cinerariifolium, the natural source of mosquito coil.</title>
        <authorList>
            <person name="Yamashiro T."/>
            <person name="Shiraishi A."/>
            <person name="Satake H."/>
            <person name="Nakayama K."/>
        </authorList>
    </citation>
    <scope>NUCLEOTIDE SEQUENCE</scope>
</reference>
<feature type="non-terminal residue" evidence="1">
    <location>
        <position position="84"/>
    </location>
</feature>
<gene>
    <name evidence="1" type="ORF">Tci_893460</name>
</gene>
<accession>A0A699UIG6</accession>
<comment type="caution">
    <text evidence="1">The sequence shown here is derived from an EMBL/GenBank/DDBJ whole genome shotgun (WGS) entry which is preliminary data.</text>
</comment>
<organism evidence="1">
    <name type="scientific">Tanacetum cinerariifolium</name>
    <name type="common">Dalmatian daisy</name>
    <name type="synonym">Chrysanthemum cinerariifolium</name>
    <dbReference type="NCBI Taxonomy" id="118510"/>
    <lineage>
        <taxon>Eukaryota</taxon>
        <taxon>Viridiplantae</taxon>
        <taxon>Streptophyta</taxon>
        <taxon>Embryophyta</taxon>
        <taxon>Tracheophyta</taxon>
        <taxon>Spermatophyta</taxon>
        <taxon>Magnoliopsida</taxon>
        <taxon>eudicotyledons</taxon>
        <taxon>Gunneridae</taxon>
        <taxon>Pentapetalae</taxon>
        <taxon>asterids</taxon>
        <taxon>campanulids</taxon>
        <taxon>Asterales</taxon>
        <taxon>Asteraceae</taxon>
        <taxon>Asteroideae</taxon>
        <taxon>Anthemideae</taxon>
        <taxon>Anthemidinae</taxon>
        <taxon>Tanacetum</taxon>
    </lineage>
</organism>
<dbReference type="AlphaFoldDB" id="A0A699UIG6"/>
<evidence type="ECO:0000313" key="1">
    <source>
        <dbReference type="EMBL" id="GFD21491.1"/>
    </source>
</evidence>
<sequence>MELCTKLSDRVLNLETTKTNQAMEIDSLKRRVKNLEKKQEDQGRYNDQEMFDTWVLDDEEVVVKKEVADKEVGTVKEVGATQDQ</sequence>